<name>A0ABQ6YRN9_9NOCA</name>
<protein>
    <recommendedName>
        <fullName evidence="3">WXG100 family type VII secretion target</fullName>
    </recommendedName>
</protein>
<accession>A0ABQ6YRN9</accession>
<dbReference type="RefSeq" id="WP_067982005.1">
    <property type="nucleotide sequence ID" value="NZ_VMSD01000002.1"/>
</dbReference>
<organism evidence="1 2">
    <name type="scientific">Nocardia caishijiensis</name>
    <dbReference type="NCBI Taxonomy" id="184756"/>
    <lineage>
        <taxon>Bacteria</taxon>
        <taxon>Bacillati</taxon>
        <taxon>Actinomycetota</taxon>
        <taxon>Actinomycetes</taxon>
        <taxon>Mycobacteriales</taxon>
        <taxon>Nocardiaceae</taxon>
        <taxon>Nocardia</taxon>
    </lineage>
</organism>
<comment type="caution">
    <text evidence="1">The sequence shown here is derived from an EMBL/GenBank/DDBJ whole genome shotgun (WGS) entry which is preliminary data.</text>
</comment>
<evidence type="ECO:0008006" key="3">
    <source>
        <dbReference type="Google" id="ProtNLM"/>
    </source>
</evidence>
<reference evidence="1 2" key="1">
    <citation type="submission" date="2019-07" db="EMBL/GenBank/DDBJ databases">
        <title>Genomic Encyclopedia of Type Strains, Phase IV (KMG-IV): sequencing the most valuable type-strain genomes for metagenomic binning, comparative biology and taxonomic classification.</title>
        <authorList>
            <person name="Goeker M."/>
        </authorList>
    </citation>
    <scope>NUCLEOTIDE SEQUENCE [LARGE SCALE GENOMIC DNA]</scope>
    <source>
        <strain evidence="1 2">DSM 44831</strain>
    </source>
</reference>
<sequence>MSDIKKVLPGATESAERILDKATAIKNHLEEFKLDFKGFFESQEGDLKVAASARQAEWAANSDELNSLLTQATNLAMECQIDLREIDGKLAANF</sequence>
<keyword evidence="2" id="KW-1185">Reference proteome</keyword>
<evidence type="ECO:0000313" key="1">
    <source>
        <dbReference type="EMBL" id="KAF0848328.1"/>
    </source>
</evidence>
<evidence type="ECO:0000313" key="2">
    <source>
        <dbReference type="Proteomes" id="UP000798951"/>
    </source>
</evidence>
<dbReference type="Proteomes" id="UP000798951">
    <property type="component" value="Unassembled WGS sequence"/>
</dbReference>
<gene>
    <name evidence="1" type="ORF">FNL39_102476</name>
</gene>
<proteinExistence type="predicted"/>
<dbReference type="Gene3D" id="1.10.287.1060">
    <property type="entry name" value="ESAT-6-like"/>
    <property type="match status" value="1"/>
</dbReference>
<dbReference type="EMBL" id="VMSD01000002">
    <property type="protein sequence ID" value="KAF0848328.1"/>
    <property type="molecule type" value="Genomic_DNA"/>
</dbReference>